<reference evidence="6" key="1">
    <citation type="submission" date="2020-06" db="EMBL/GenBank/DDBJ databases">
        <title>Draft genome of Bugula neritina, a colonial animal packing powerful symbionts and potential medicines.</title>
        <authorList>
            <person name="Rayko M."/>
        </authorList>
    </citation>
    <scope>NUCLEOTIDE SEQUENCE [LARGE SCALE GENOMIC DNA]</scope>
    <source>
        <strain evidence="6">Kwan_BN1</strain>
    </source>
</reference>
<dbReference type="PANTHER" id="PTHR23170:SF3">
    <property type="entry name" value="LEUCINE-RICH REPEAT-CONTAINING PROTEIN 45"/>
    <property type="match status" value="1"/>
</dbReference>
<proteinExistence type="predicted"/>
<dbReference type="InterPro" id="IPR032675">
    <property type="entry name" value="LRR_dom_sf"/>
</dbReference>
<evidence type="ECO:0000313" key="7">
    <source>
        <dbReference type="Proteomes" id="UP000593567"/>
    </source>
</evidence>
<keyword evidence="7" id="KW-1185">Reference proteome</keyword>
<evidence type="ECO:0000256" key="1">
    <source>
        <dbReference type="ARBA" id="ARBA00004300"/>
    </source>
</evidence>
<evidence type="ECO:0000256" key="5">
    <source>
        <dbReference type="SAM" id="Coils"/>
    </source>
</evidence>
<evidence type="ECO:0000313" key="6">
    <source>
        <dbReference type="EMBL" id="KAF6040384.1"/>
    </source>
</evidence>
<dbReference type="PANTHER" id="PTHR23170">
    <property type="entry name" value="NY-REN-58 ANTIGEN"/>
    <property type="match status" value="1"/>
</dbReference>
<dbReference type="Pfam" id="PF13516">
    <property type="entry name" value="LRR_6"/>
    <property type="match status" value="2"/>
</dbReference>
<feature type="coiled-coil region" evidence="5">
    <location>
        <begin position="266"/>
        <end position="367"/>
    </location>
</feature>
<accession>A0A7J7KQC2</accession>
<sequence>MAMVSEFVREYKCVCTERGVEFNDNLLQALQRPCSSPGVNGKAILNLRTNSLDEQTCSILGKMLSVDRLFEKIDLSDCALSLPAMSHILCGLNTNTVCTQLNLKGNNVRGQAVECLARMLCQNKAIECLVLEWNNVGMLDDPFMMFCEGLGNNTSLIQLDLRNNQISHHGAAEIANALKRNTTLRKLDLRWNNIGLVGGKALIEAFKLNRTLDKIELNGNDMPDELKKSIENAARNNEEIHKLSTEYKSRTQTLAGELNRVKKTCADQCDDLLSRLEEKDERLKKTNRFATQKVEHFQELLDERKSAFNSLTSKLTRVESEMVLAEQKAKDFEILLGKERADKEAISASYRAKLQEAKQLHTSLESKLSAELADITEKHNDCMIEVIELRKTSCNQNKQINELKEEIASLQADSRAAASTHQERVKKEQLKHSQAIRELNLQKEKEVEQVLNDQSLIEASLRKHIAKVEEQKRDAEEEISKLKALLITERIKAEEELSQTRQKLKSDMDFHIHHMEDKLKLLHSAKDDVQQVNSQQACTISELQTKNNSLTMGVDNLKRQIESLQQGIAAKYQDIDNAKQEVRTQMSEKLRDSEKEMSGLKSERDKLLGSKHKLEDRVSQLENDVDKKNEQLKHLKEKLSMRESDIAWMREETAQRAKALQVAVKNYAQPLTTQSA</sequence>
<dbReference type="Gene3D" id="3.80.10.10">
    <property type="entry name" value="Ribonuclease Inhibitor"/>
    <property type="match status" value="2"/>
</dbReference>
<dbReference type="SMART" id="SM00368">
    <property type="entry name" value="LRR_RI"/>
    <property type="match status" value="2"/>
</dbReference>
<dbReference type="InterPro" id="IPR052116">
    <property type="entry name" value="Centro_Cilium_Assembly"/>
</dbReference>
<dbReference type="AlphaFoldDB" id="A0A7J7KQC2"/>
<dbReference type="GO" id="GO:0005886">
    <property type="term" value="C:plasma membrane"/>
    <property type="evidence" value="ECO:0007669"/>
    <property type="project" value="TreeGrafter"/>
</dbReference>
<protein>
    <submittedName>
        <fullName evidence="6">LRRC45</fullName>
    </submittedName>
</protein>
<comment type="caution">
    <text evidence="6">The sequence shown here is derived from an EMBL/GenBank/DDBJ whole genome shotgun (WGS) entry which is preliminary data.</text>
</comment>
<evidence type="ECO:0000256" key="4">
    <source>
        <dbReference type="ARBA" id="ARBA00023212"/>
    </source>
</evidence>
<dbReference type="Proteomes" id="UP000593567">
    <property type="component" value="Unassembled WGS sequence"/>
</dbReference>
<gene>
    <name evidence="6" type="ORF">EB796_001307</name>
</gene>
<evidence type="ECO:0000256" key="3">
    <source>
        <dbReference type="ARBA" id="ARBA00023054"/>
    </source>
</evidence>
<dbReference type="GO" id="GO:0005813">
    <property type="term" value="C:centrosome"/>
    <property type="evidence" value="ECO:0007669"/>
    <property type="project" value="UniProtKB-SubCell"/>
</dbReference>
<dbReference type="Gene3D" id="1.10.287.1490">
    <property type="match status" value="1"/>
</dbReference>
<keyword evidence="3 5" id="KW-0175">Coiled coil</keyword>
<name>A0A7J7KQC2_BUGNE</name>
<keyword evidence="4" id="KW-0206">Cytoskeleton</keyword>
<dbReference type="EMBL" id="VXIV02000148">
    <property type="protein sequence ID" value="KAF6040384.1"/>
    <property type="molecule type" value="Genomic_DNA"/>
</dbReference>
<organism evidence="6 7">
    <name type="scientific">Bugula neritina</name>
    <name type="common">Brown bryozoan</name>
    <name type="synonym">Sertularia neritina</name>
    <dbReference type="NCBI Taxonomy" id="10212"/>
    <lineage>
        <taxon>Eukaryota</taxon>
        <taxon>Metazoa</taxon>
        <taxon>Spiralia</taxon>
        <taxon>Lophotrochozoa</taxon>
        <taxon>Bryozoa</taxon>
        <taxon>Gymnolaemata</taxon>
        <taxon>Cheilostomatida</taxon>
        <taxon>Flustrina</taxon>
        <taxon>Buguloidea</taxon>
        <taxon>Bugulidae</taxon>
        <taxon>Bugula</taxon>
    </lineage>
</organism>
<dbReference type="InterPro" id="IPR001611">
    <property type="entry name" value="Leu-rich_rpt"/>
</dbReference>
<dbReference type="OrthoDB" id="8436363at2759"/>
<dbReference type="SUPFAM" id="SSF52047">
    <property type="entry name" value="RNI-like"/>
    <property type="match status" value="1"/>
</dbReference>
<keyword evidence="2" id="KW-0963">Cytoplasm</keyword>
<evidence type="ECO:0000256" key="2">
    <source>
        <dbReference type="ARBA" id="ARBA00022490"/>
    </source>
</evidence>
<comment type="subcellular location">
    <subcellularLocation>
        <location evidence="1">Cytoplasm</location>
        <location evidence="1">Cytoskeleton</location>
        <location evidence="1">Microtubule organizing center</location>
        <location evidence="1">Centrosome</location>
    </subcellularLocation>
</comment>
<feature type="coiled-coil region" evidence="5">
    <location>
        <begin position="458"/>
        <end position="503"/>
    </location>
</feature>
<feature type="coiled-coil region" evidence="5">
    <location>
        <begin position="540"/>
        <end position="645"/>
    </location>
</feature>